<accession>A0ABN4KEL4</accession>
<evidence type="ECO:0000313" key="1">
    <source>
        <dbReference type="EMBL" id="AMD85850.1"/>
    </source>
</evidence>
<keyword evidence="2" id="KW-1185">Reference proteome</keyword>
<name>A0ABN4KEL4_9FLAO</name>
<protein>
    <submittedName>
        <fullName evidence="1">Uncharacterized protein</fullName>
    </submittedName>
</protein>
<sequence length="250" mass="28465">MDDLETVIGINVKNKIKEWVREGLNYSKLESSFNKSSNKLELFSKLEKAKSINHQKVIIGDYESISGITKGEYISNSVDNVKDNVIIKIHKNNFTLKKFQAETFAKNSKLIERKEIDVIEDLGNGIQFVRIKPGTKLYRVFDGYKPWDDISQTGNTLPKGNYWTFDKPTSISEVIEGTAVMPEWNGMTKIIEIEVPSQGIYVWRGIAARQPASSKTKDFFLKGGTEQLIFDYKQNGINLSKITKSIKELK</sequence>
<dbReference type="EMBL" id="CP014227">
    <property type="protein sequence ID" value="AMD85850.1"/>
    <property type="molecule type" value="Genomic_DNA"/>
</dbReference>
<dbReference type="RefSeq" id="WP_066430829.1">
    <property type="nucleotide sequence ID" value="NZ_CP014227.1"/>
</dbReference>
<reference evidence="1 2" key="1">
    <citation type="submission" date="2016-02" db="EMBL/GenBank/DDBJ databases">
        <authorList>
            <person name="Holder M.E."/>
            <person name="Ajami N.J."/>
            <person name="Petrosino J.F."/>
        </authorList>
    </citation>
    <scope>NUCLEOTIDE SEQUENCE [LARGE SCALE GENOMIC DNA]</scope>
    <source>
        <strain evidence="1 2">CCUG 32990</strain>
    </source>
</reference>
<gene>
    <name evidence="1" type="ORF">AXF12_10215</name>
</gene>
<proteinExistence type="predicted"/>
<dbReference type="Proteomes" id="UP000065822">
    <property type="component" value="Chromosome"/>
</dbReference>
<organism evidence="1 2">
    <name type="scientific">Capnocytophaga haemolytica</name>
    <dbReference type="NCBI Taxonomy" id="45243"/>
    <lineage>
        <taxon>Bacteria</taxon>
        <taxon>Pseudomonadati</taxon>
        <taxon>Bacteroidota</taxon>
        <taxon>Flavobacteriia</taxon>
        <taxon>Flavobacteriales</taxon>
        <taxon>Flavobacteriaceae</taxon>
        <taxon>Capnocytophaga</taxon>
    </lineage>
</organism>
<evidence type="ECO:0000313" key="2">
    <source>
        <dbReference type="Proteomes" id="UP000065822"/>
    </source>
</evidence>